<organism evidence="3 4">
    <name type="scientific">Candidatus Roizmanbacteria bacterium RIFCSPLOWO2_02_FULL_36_11</name>
    <dbReference type="NCBI Taxonomy" id="1802071"/>
    <lineage>
        <taxon>Bacteria</taxon>
        <taxon>Candidatus Roizmaniibacteriota</taxon>
    </lineage>
</organism>
<dbReference type="InterPro" id="IPR027381">
    <property type="entry name" value="LytR/CpsA/Psr_C"/>
</dbReference>
<keyword evidence="1" id="KW-0472">Membrane</keyword>
<dbReference type="Gene3D" id="3.30.1490.300">
    <property type="match status" value="1"/>
</dbReference>
<gene>
    <name evidence="3" type="ORF">A3H78_02205</name>
</gene>
<dbReference type="Pfam" id="PF13399">
    <property type="entry name" value="LytR_C"/>
    <property type="match status" value="1"/>
</dbReference>
<evidence type="ECO:0000313" key="3">
    <source>
        <dbReference type="EMBL" id="OGK53003.1"/>
    </source>
</evidence>
<reference evidence="3 4" key="1">
    <citation type="journal article" date="2016" name="Nat. Commun.">
        <title>Thousands of microbial genomes shed light on interconnected biogeochemical processes in an aquifer system.</title>
        <authorList>
            <person name="Anantharaman K."/>
            <person name="Brown C.T."/>
            <person name="Hug L.A."/>
            <person name="Sharon I."/>
            <person name="Castelle C.J."/>
            <person name="Probst A.J."/>
            <person name="Thomas B.C."/>
            <person name="Singh A."/>
            <person name="Wilkins M.J."/>
            <person name="Karaoz U."/>
            <person name="Brodie E.L."/>
            <person name="Williams K.H."/>
            <person name="Hubbard S.S."/>
            <person name="Banfield J.F."/>
        </authorList>
    </citation>
    <scope>NUCLEOTIDE SEQUENCE [LARGE SCALE GENOMIC DNA]</scope>
</reference>
<proteinExistence type="predicted"/>
<evidence type="ECO:0000313" key="4">
    <source>
        <dbReference type="Proteomes" id="UP000177418"/>
    </source>
</evidence>
<keyword evidence="1" id="KW-0812">Transmembrane</keyword>
<sequence length="511" mass="58236">MVDKSIAKKELNVNKSLHLFFLRRSIINIAMIYLFLDKNTVKLLSLSKALLGQFNSVYFQKNHENDLWQTGKVINVDLIASAVKEALTLSRPQAVTEKEVCLILPQSTFEFKVYDIPIDISESAILPFIRDKARADLQMSLSDLMYDYLLIKQNGHAKVLFFALSKSVYNSYLQALQLLGLQIANVVPETLAYFKLFEKTLRAEKKENILYVFYKEHESFSYLYNSFGLLYSTKYPVKKEGFELALKNVIEKLKKENVSLNRIILSGAGSEKFRQDLFTKEIGVWTNPLKKIILNFYQEYLKLIIISPSEPFPFLDYDVCLGAFIFSKENTQFRLNQPQGDKSSSPKMKLKLPNIGLKLRDISIFVFSFILTFLAIYLIPKLNINLPLQQSKQIVPVKIIPTSTIKPLPTPMVDKKTLKIKILNGSGVKGLAAVAKKTLQEKEYVEILTGNADSFDMDKTSVQVKEDKKAILNLFLTDINSLLKLDKSQISTLESSQSADIILILGKDFEK</sequence>
<dbReference type="AlphaFoldDB" id="A0A1F7JBM4"/>
<protein>
    <recommendedName>
        <fullName evidence="2">LytR/CpsA/Psr regulator C-terminal domain-containing protein</fullName>
    </recommendedName>
</protein>
<feature type="transmembrane region" description="Helical" evidence="1">
    <location>
        <begin position="357"/>
        <end position="379"/>
    </location>
</feature>
<evidence type="ECO:0000256" key="1">
    <source>
        <dbReference type="SAM" id="Phobius"/>
    </source>
</evidence>
<comment type="caution">
    <text evidence="3">The sequence shown here is derived from an EMBL/GenBank/DDBJ whole genome shotgun (WGS) entry which is preliminary data.</text>
</comment>
<evidence type="ECO:0000259" key="2">
    <source>
        <dbReference type="Pfam" id="PF13399"/>
    </source>
</evidence>
<dbReference type="Gene3D" id="3.30.70.2390">
    <property type="match status" value="1"/>
</dbReference>
<accession>A0A1F7JBM4</accession>
<dbReference type="Gene3D" id="3.30.420.40">
    <property type="match status" value="2"/>
</dbReference>
<keyword evidence="1" id="KW-1133">Transmembrane helix</keyword>
<feature type="domain" description="LytR/CpsA/Psr regulator C-terminal" evidence="2">
    <location>
        <begin position="418"/>
        <end position="509"/>
    </location>
</feature>
<dbReference type="EMBL" id="MGAV01000026">
    <property type="protein sequence ID" value="OGK53003.1"/>
    <property type="molecule type" value="Genomic_DNA"/>
</dbReference>
<dbReference type="Proteomes" id="UP000177418">
    <property type="component" value="Unassembled WGS sequence"/>
</dbReference>
<name>A0A1F7JBM4_9BACT</name>